<dbReference type="SUPFAM" id="SSF51366">
    <property type="entry name" value="Ribulose-phoshate binding barrel"/>
    <property type="match status" value="1"/>
</dbReference>
<name>A0A838ZHE3_9FLAO</name>
<feature type="domain" description="N-(5'phosphoribosyl) anthranilate isomerase (PRAI)" evidence="10">
    <location>
        <begin position="4"/>
        <end position="201"/>
    </location>
</feature>
<sequence length="208" mass="23866">MKLKVCGMKYRENIEAVSALKPDYLGFIFYANSLRNYEDKPIETSPKTKKVGVFVNASLDEILEKTKTHQLKVIQLHGDESDDFCAKLKQFQPEVEIWKALPVDESFDFEAMNIYQNADAILLDTKGGNYGGNGKKFDWTILEKYQLDKDIILSGGISPDDWFEIQNLSKKIPQIKTIDINSKFELSPGLKDVEMVKEFLNEMKVKKQ</sequence>
<proteinExistence type="inferred from homology"/>
<dbReference type="GO" id="GO:0004640">
    <property type="term" value="F:phosphoribosylanthranilate isomerase activity"/>
    <property type="evidence" value="ECO:0007669"/>
    <property type="project" value="UniProtKB-UniRule"/>
</dbReference>
<dbReference type="Proteomes" id="UP000552241">
    <property type="component" value="Unassembled WGS sequence"/>
</dbReference>
<dbReference type="Pfam" id="PF00697">
    <property type="entry name" value="PRAI"/>
    <property type="match status" value="1"/>
</dbReference>
<dbReference type="RefSeq" id="WP_182042267.1">
    <property type="nucleotide sequence ID" value="NZ_JACDZE010000001.1"/>
</dbReference>
<comment type="pathway">
    <text evidence="2 9">Amino-acid biosynthesis; L-tryptophan biosynthesis; L-tryptophan from chorismate: step 3/5.</text>
</comment>
<evidence type="ECO:0000313" key="11">
    <source>
        <dbReference type="EMBL" id="MBA5628678.1"/>
    </source>
</evidence>
<dbReference type="EMBL" id="JACDZE010000001">
    <property type="protein sequence ID" value="MBA5628678.1"/>
    <property type="molecule type" value="Genomic_DNA"/>
</dbReference>
<comment type="catalytic activity">
    <reaction evidence="1 9">
        <text>N-(5-phospho-beta-D-ribosyl)anthranilate = 1-(2-carboxyphenylamino)-1-deoxy-D-ribulose 5-phosphate</text>
        <dbReference type="Rhea" id="RHEA:21540"/>
        <dbReference type="ChEBI" id="CHEBI:18277"/>
        <dbReference type="ChEBI" id="CHEBI:58613"/>
        <dbReference type="EC" id="5.3.1.24"/>
    </reaction>
</comment>
<dbReference type="InterPro" id="IPR044643">
    <property type="entry name" value="TrpF_fam"/>
</dbReference>
<comment type="similarity">
    <text evidence="9">Belongs to the TrpF family.</text>
</comment>
<protein>
    <recommendedName>
        <fullName evidence="4 9">N-(5'-phosphoribosyl)anthranilate isomerase</fullName>
        <shortName evidence="9">PRAI</shortName>
        <ecNumber evidence="3 9">5.3.1.24</ecNumber>
    </recommendedName>
</protein>
<dbReference type="EC" id="5.3.1.24" evidence="3 9"/>
<keyword evidence="6 9" id="KW-0822">Tryptophan biosynthesis</keyword>
<dbReference type="AlphaFoldDB" id="A0A838ZHE3"/>
<keyword evidence="5 9" id="KW-0028">Amino-acid biosynthesis</keyword>
<keyword evidence="7 9" id="KW-0057">Aromatic amino acid biosynthesis</keyword>
<evidence type="ECO:0000256" key="8">
    <source>
        <dbReference type="ARBA" id="ARBA00023235"/>
    </source>
</evidence>
<keyword evidence="12" id="KW-1185">Reference proteome</keyword>
<organism evidence="11 12">
    <name type="scientific">Moheibacter lacus</name>
    <dbReference type="NCBI Taxonomy" id="2745851"/>
    <lineage>
        <taxon>Bacteria</taxon>
        <taxon>Pseudomonadati</taxon>
        <taxon>Bacteroidota</taxon>
        <taxon>Flavobacteriia</taxon>
        <taxon>Flavobacteriales</taxon>
        <taxon>Weeksellaceae</taxon>
        <taxon>Moheibacter</taxon>
    </lineage>
</organism>
<accession>A0A838ZHE3</accession>
<dbReference type="UniPathway" id="UPA00035">
    <property type="reaction ID" value="UER00042"/>
</dbReference>
<evidence type="ECO:0000313" key="12">
    <source>
        <dbReference type="Proteomes" id="UP000552241"/>
    </source>
</evidence>
<dbReference type="PANTHER" id="PTHR42894:SF1">
    <property type="entry name" value="N-(5'-PHOSPHORIBOSYL)ANTHRANILATE ISOMERASE"/>
    <property type="match status" value="1"/>
</dbReference>
<evidence type="ECO:0000256" key="9">
    <source>
        <dbReference type="HAMAP-Rule" id="MF_00135"/>
    </source>
</evidence>
<dbReference type="CDD" id="cd00405">
    <property type="entry name" value="PRAI"/>
    <property type="match status" value="1"/>
</dbReference>
<evidence type="ECO:0000256" key="6">
    <source>
        <dbReference type="ARBA" id="ARBA00022822"/>
    </source>
</evidence>
<dbReference type="GO" id="GO:0000162">
    <property type="term" value="P:L-tryptophan biosynthetic process"/>
    <property type="evidence" value="ECO:0007669"/>
    <property type="project" value="UniProtKB-UniRule"/>
</dbReference>
<dbReference type="InterPro" id="IPR013785">
    <property type="entry name" value="Aldolase_TIM"/>
</dbReference>
<evidence type="ECO:0000256" key="3">
    <source>
        <dbReference type="ARBA" id="ARBA00012572"/>
    </source>
</evidence>
<dbReference type="PANTHER" id="PTHR42894">
    <property type="entry name" value="N-(5'-PHOSPHORIBOSYL)ANTHRANILATE ISOMERASE"/>
    <property type="match status" value="1"/>
</dbReference>
<evidence type="ECO:0000256" key="4">
    <source>
        <dbReference type="ARBA" id="ARBA00022272"/>
    </source>
</evidence>
<keyword evidence="8 9" id="KW-0413">Isomerase</keyword>
<dbReference type="InterPro" id="IPR001240">
    <property type="entry name" value="PRAI_dom"/>
</dbReference>
<dbReference type="Gene3D" id="3.20.20.70">
    <property type="entry name" value="Aldolase class I"/>
    <property type="match status" value="1"/>
</dbReference>
<comment type="caution">
    <text evidence="11">The sequence shown here is derived from an EMBL/GenBank/DDBJ whole genome shotgun (WGS) entry which is preliminary data.</text>
</comment>
<gene>
    <name evidence="9" type="primary">trpF</name>
    <name evidence="11" type="ORF">HU137_02710</name>
</gene>
<reference evidence="11 12" key="1">
    <citation type="submission" date="2020-07" db="EMBL/GenBank/DDBJ databases">
        <title>Moheibacter lacus sp. nov., a member of the family Flavobacteriaceae isolated from freshwater lake sediment.</title>
        <authorList>
            <person name="Liu Y."/>
        </authorList>
    </citation>
    <scope>NUCLEOTIDE SEQUENCE [LARGE SCALE GENOMIC DNA]</scope>
    <source>
        <strain evidence="11 12">BDHS18</strain>
    </source>
</reference>
<evidence type="ECO:0000256" key="1">
    <source>
        <dbReference type="ARBA" id="ARBA00001164"/>
    </source>
</evidence>
<evidence type="ECO:0000256" key="5">
    <source>
        <dbReference type="ARBA" id="ARBA00022605"/>
    </source>
</evidence>
<evidence type="ECO:0000256" key="7">
    <source>
        <dbReference type="ARBA" id="ARBA00023141"/>
    </source>
</evidence>
<dbReference type="HAMAP" id="MF_00135">
    <property type="entry name" value="PRAI"/>
    <property type="match status" value="1"/>
</dbReference>
<evidence type="ECO:0000256" key="2">
    <source>
        <dbReference type="ARBA" id="ARBA00004664"/>
    </source>
</evidence>
<evidence type="ECO:0000259" key="10">
    <source>
        <dbReference type="Pfam" id="PF00697"/>
    </source>
</evidence>
<dbReference type="InterPro" id="IPR011060">
    <property type="entry name" value="RibuloseP-bd_barrel"/>
</dbReference>